<protein>
    <submittedName>
        <fullName evidence="1">CLUMA_CG010656, isoform A</fullName>
    </submittedName>
</protein>
<name>A0A1J1IAM2_9DIPT</name>
<sequence>MLTELGETKLNENAVAVRVNKYPNSGSQAITSIEQPKKKSDNKCALKKRIKTETKNIINKKREFKYSSLSSDKTVKFINL</sequence>
<dbReference type="Proteomes" id="UP000183832">
    <property type="component" value="Unassembled WGS sequence"/>
</dbReference>
<evidence type="ECO:0000313" key="2">
    <source>
        <dbReference type="Proteomes" id="UP000183832"/>
    </source>
</evidence>
<gene>
    <name evidence="1" type="ORF">CLUMA_CG010656</name>
</gene>
<keyword evidence="2" id="KW-1185">Reference proteome</keyword>
<reference evidence="1 2" key="1">
    <citation type="submission" date="2015-04" db="EMBL/GenBank/DDBJ databases">
        <authorList>
            <person name="Syromyatnikov M.Y."/>
            <person name="Popov V.N."/>
        </authorList>
    </citation>
    <scope>NUCLEOTIDE SEQUENCE [LARGE SCALE GENOMIC DNA]</scope>
</reference>
<proteinExistence type="predicted"/>
<evidence type="ECO:0000313" key="1">
    <source>
        <dbReference type="EMBL" id="CRK97259.1"/>
    </source>
</evidence>
<dbReference type="OrthoDB" id="9876299at2759"/>
<accession>A0A1J1IAM2</accession>
<organism evidence="1 2">
    <name type="scientific">Clunio marinus</name>
    <dbReference type="NCBI Taxonomy" id="568069"/>
    <lineage>
        <taxon>Eukaryota</taxon>
        <taxon>Metazoa</taxon>
        <taxon>Ecdysozoa</taxon>
        <taxon>Arthropoda</taxon>
        <taxon>Hexapoda</taxon>
        <taxon>Insecta</taxon>
        <taxon>Pterygota</taxon>
        <taxon>Neoptera</taxon>
        <taxon>Endopterygota</taxon>
        <taxon>Diptera</taxon>
        <taxon>Nematocera</taxon>
        <taxon>Chironomoidea</taxon>
        <taxon>Chironomidae</taxon>
        <taxon>Clunio</taxon>
    </lineage>
</organism>
<dbReference type="EMBL" id="CVRI01000047">
    <property type="protein sequence ID" value="CRK97259.1"/>
    <property type="molecule type" value="Genomic_DNA"/>
</dbReference>
<dbReference type="AlphaFoldDB" id="A0A1J1IAM2"/>